<name>A0A3R9KHX5_STRCR</name>
<dbReference type="Proteomes" id="UP000277890">
    <property type="component" value="Unassembled WGS sequence"/>
</dbReference>
<dbReference type="AlphaFoldDB" id="A0A3R9KHX5"/>
<evidence type="ECO:0008006" key="3">
    <source>
        <dbReference type="Google" id="ProtNLM"/>
    </source>
</evidence>
<accession>A0A3R9KHX5</accession>
<organism evidence="1 2">
    <name type="scientific">Streptococcus cristatus</name>
    <dbReference type="NCBI Taxonomy" id="45634"/>
    <lineage>
        <taxon>Bacteria</taxon>
        <taxon>Bacillati</taxon>
        <taxon>Bacillota</taxon>
        <taxon>Bacilli</taxon>
        <taxon>Lactobacillales</taxon>
        <taxon>Streptococcaceae</taxon>
        <taxon>Streptococcus</taxon>
    </lineage>
</organism>
<comment type="caution">
    <text evidence="1">The sequence shown here is derived from an EMBL/GenBank/DDBJ whole genome shotgun (WGS) entry which is preliminary data.</text>
</comment>
<protein>
    <recommendedName>
        <fullName evidence="3">SMI1/KNR4 family protein</fullName>
    </recommendedName>
</protein>
<evidence type="ECO:0000313" key="1">
    <source>
        <dbReference type="EMBL" id="RSJ86641.1"/>
    </source>
</evidence>
<evidence type="ECO:0000313" key="2">
    <source>
        <dbReference type="Proteomes" id="UP000277890"/>
    </source>
</evidence>
<reference evidence="1 2" key="1">
    <citation type="submission" date="2018-11" db="EMBL/GenBank/DDBJ databases">
        <title>Species Designations Belie Phenotypic and Genotypic Heterogeneity in Oral Streptococci.</title>
        <authorList>
            <person name="Velsko I."/>
        </authorList>
    </citation>
    <scope>NUCLEOTIDE SEQUENCE [LARGE SCALE GENOMIC DNA]</scope>
    <source>
        <strain evidence="1 2">A54</strain>
    </source>
</reference>
<dbReference type="EMBL" id="RJPQ01000003">
    <property type="protein sequence ID" value="RSJ86641.1"/>
    <property type="molecule type" value="Genomic_DNA"/>
</dbReference>
<gene>
    <name evidence="1" type="ORF">D8794_04085</name>
</gene>
<sequence length="236" mass="27519">MDKMVNEKIAFLNKYTLSPEKKVEFITGRSTILNAPIPEYWKDVFLTDDLDDRKAVILGVLGKYLAEELSNTILYLQTYLTDIELMKIGDEYSILYTILSYKTQKTVFYEGKNPLPESEFSEKFDCPIENIDKTIVDFYTKVHNGFYYYPSKTMGLDNTENIDSMADFEWEYGDQLEMDLTSCYNFFSNGMGTYVVLDLNQNLETGAYLWSTKELPKGNLNFWDIIDEWIIIGLDF</sequence>
<proteinExistence type="predicted"/>
<dbReference type="RefSeq" id="WP_125371852.1">
    <property type="nucleotide sequence ID" value="NZ_RJPO01000015.1"/>
</dbReference>